<feature type="domain" description="Tubulin/FtsZ 2-layer sandwich" evidence="5">
    <location>
        <begin position="139"/>
        <end position="254"/>
    </location>
</feature>
<keyword evidence="7" id="KW-1185">Reference proteome</keyword>
<dbReference type="GO" id="GO:0032153">
    <property type="term" value="C:cell division site"/>
    <property type="evidence" value="ECO:0007669"/>
    <property type="project" value="TreeGrafter"/>
</dbReference>
<dbReference type="InterPro" id="IPR018316">
    <property type="entry name" value="Tubulin/FtsZ_2-layer-sand-dom"/>
</dbReference>
<comment type="caution">
    <text evidence="6">The sequence shown here is derived from an EMBL/GenBank/DDBJ whole genome shotgun (WGS) entry which is preliminary data.</text>
</comment>
<dbReference type="PRINTS" id="PR00423">
    <property type="entry name" value="CELLDVISFTSZ"/>
</dbReference>
<accession>A0A8J7YKR4</accession>
<keyword evidence="4" id="KW-0131">Cell cycle</keyword>
<sequence>MRGEPVAVLEHHQSVVIGHAGVASVGETLGMVPGITALSEPPSPSQDRASITIFATDFANGTVPPTEWLERLAEREGVTIAVVGAPATADELDPTTAREIARLRSAVDATVVIPPGYHRRGIRSVVTTLHELIARPGVINLDPADVRTVLGSGTAAAITTGTARDTGDVAVDAVDAVEAALSAPYVDVDSLGSILVNLVGGEDLTLAAAVEAVDGIEASIPDDAVLIWGAAVDESASAVHAQVIASSDTTPMFDRVLTEARQPSAGENCPRCGGHVAVYTLGERETAACDDCGYSGTSTTL</sequence>
<proteinExistence type="predicted"/>
<dbReference type="PANTHER" id="PTHR30314:SF3">
    <property type="entry name" value="MITOCHONDRIAL DIVISION PROTEIN FSZA"/>
    <property type="match status" value="1"/>
</dbReference>
<gene>
    <name evidence="6" type="ORF">EGD98_07960</name>
</gene>
<dbReference type="InterPro" id="IPR024757">
    <property type="entry name" value="FtsZ_C"/>
</dbReference>
<dbReference type="InterPro" id="IPR008280">
    <property type="entry name" value="Tub_FtsZ_C"/>
</dbReference>
<dbReference type="GO" id="GO:0003924">
    <property type="term" value="F:GTPase activity"/>
    <property type="evidence" value="ECO:0007669"/>
    <property type="project" value="InterPro"/>
</dbReference>
<dbReference type="GO" id="GO:0005525">
    <property type="term" value="F:GTP binding"/>
    <property type="evidence" value="ECO:0007669"/>
    <property type="project" value="UniProtKB-KW"/>
</dbReference>
<reference evidence="6" key="1">
    <citation type="submission" date="2021-06" db="EMBL/GenBank/DDBJ databases">
        <title>Halomicroarcula sp. F24A a new haloarchaeum isolated from saline soil.</title>
        <authorList>
            <person name="Duran-Viseras A."/>
            <person name="Sanchez-Porro C."/>
            <person name="Ventosa A."/>
        </authorList>
    </citation>
    <scope>NUCLEOTIDE SEQUENCE</scope>
    <source>
        <strain evidence="6">F24A</strain>
    </source>
</reference>
<dbReference type="InterPro" id="IPR003008">
    <property type="entry name" value="Tubulin_FtsZ_GTPase"/>
</dbReference>
<dbReference type="GO" id="GO:0051301">
    <property type="term" value="P:cell division"/>
    <property type="evidence" value="ECO:0007669"/>
    <property type="project" value="TreeGrafter"/>
</dbReference>
<evidence type="ECO:0000313" key="7">
    <source>
        <dbReference type="Proteomes" id="UP000783863"/>
    </source>
</evidence>
<keyword evidence="3" id="KW-0342">GTP-binding</keyword>
<evidence type="ECO:0000256" key="3">
    <source>
        <dbReference type="ARBA" id="ARBA00023134"/>
    </source>
</evidence>
<dbReference type="RefSeq" id="WP_220587802.1">
    <property type="nucleotide sequence ID" value="NZ_RKLQ01000001.1"/>
</dbReference>
<evidence type="ECO:0000259" key="5">
    <source>
        <dbReference type="SMART" id="SM00865"/>
    </source>
</evidence>
<name>A0A8J7YKR4_9EURY</name>
<keyword evidence="4" id="KW-0717">Septation</keyword>
<dbReference type="SUPFAM" id="SSF55307">
    <property type="entry name" value="Tubulin C-terminal domain-like"/>
    <property type="match status" value="1"/>
</dbReference>
<protein>
    <recommendedName>
        <fullName evidence="5">Tubulin/FtsZ 2-layer sandwich domain-containing protein</fullName>
    </recommendedName>
</protein>
<dbReference type="InterPro" id="IPR045061">
    <property type="entry name" value="FtsZ/CetZ"/>
</dbReference>
<dbReference type="PANTHER" id="PTHR30314">
    <property type="entry name" value="CELL DIVISION PROTEIN FTSZ-RELATED"/>
    <property type="match status" value="1"/>
</dbReference>
<dbReference type="AlphaFoldDB" id="A0A8J7YKR4"/>
<organism evidence="6 7">
    <name type="scientific">Haloarcula salinisoli</name>
    <dbReference type="NCBI Taxonomy" id="2487746"/>
    <lineage>
        <taxon>Archaea</taxon>
        <taxon>Methanobacteriati</taxon>
        <taxon>Methanobacteriota</taxon>
        <taxon>Stenosarchaea group</taxon>
        <taxon>Halobacteria</taxon>
        <taxon>Halobacteriales</taxon>
        <taxon>Haloarculaceae</taxon>
        <taxon>Haloarcula</taxon>
    </lineage>
</organism>
<keyword evidence="2" id="KW-0547">Nucleotide-binding</keyword>
<evidence type="ECO:0000256" key="1">
    <source>
        <dbReference type="ARBA" id="ARBA00022490"/>
    </source>
</evidence>
<evidence type="ECO:0000256" key="2">
    <source>
        <dbReference type="ARBA" id="ARBA00022741"/>
    </source>
</evidence>
<dbReference type="InterPro" id="IPR037103">
    <property type="entry name" value="Tubulin/FtsZ-like_C"/>
</dbReference>
<dbReference type="Proteomes" id="UP000783863">
    <property type="component" value="Unassembled WGS sequence"/>
</dbReference>
<keyword evidence="1" id="KW-0963">Cytoplasm</keyword>
<keyword evidence="4" id="KW-0132">Cell division</keyword>
<dbReference type="Pfam" id="PF12327">
    <property type="entry name" value="FtsZ_C"/>
    <property type="match status" value="1"/>
</dbReference>
<evidence type="ECO:0000313" key="6">
    <source>
        <dbReference type="EMBL" id="MBX0303606.1"/>
    </source>
</evidence>
<evidence type="ECO:0000256" key="4">
    <source>
        <dbReference type="ARBA" id="ARBA00023210"/>
    </source>
</evidence>
<dbReference type="SMART" id="SM00865">
    <property type="entry name" value="Tubulin_C"/>
    <property type="match status" value="1"/>
</dbReference>
<dbReference type="GO" id="GO:0005737">
    <property type="term" value="C:cytoplasm"/>
    <property type="evidence" value="ECO:0007669"/>
    <property type="project" value="TreeGrafter"/>
</dbReference>
<dbReference type="Gene3D" id="3.30.1330.20">
    <property type="entry name" value="Tubulin/FtsZ, C-terminal domain"/>
    <property type="match status" value="1"/>
</dbReference>
<dbReference type="EMBL" id="RKLQ01000001">
    <property type="protein sequence ID" value="MBX0303606.1"/>
    <property type="molecule type" value="Genomic_DNA"/>
</dbReference>